<evidence type="ECO:0000259" key="1">
    <source>
        <dbReference type="Pfam" id="PF25055"/>
    </source>
</evidence>
<dbReference type="InterPro" id="IPR011989">
    <property type="entry name" value="ARM-like"/>
</dbReference>
<dbReference type="InterPro" id="IPR000225">
    <property type="entry name" value="Armadillo"/>
</dbReference>
<dbReference type="PANTHER" id="PTHR46168">
    <property type="entry name" value="ARMADILLO REPEAT ONLY 4"/>
    <property type="match status" value="1"/>
</dbReference>
<dbReference type="InterPro" id="IPR016024">
    <property type="entry name" value="ARM-type_fold"/>
</dbReference>
<name>A0A0K9PWC1_ZOSMR</name>
<comment type="caution">
    <text evidence="2">The sequence shown here is derived from an EMBL/GenBank/DDBJ whole genome shotgun (WGS) entry which is preliminary data.</text>
</comment>
<keyword evidence="3" id="KW-1185">Reference proteome</keyword>
<dbReference type="SUPFAM" id="SSF48371">
    <property type="entry name" value="ARM repeat"/>
    <property type="match status" value="1"/>
</dbReference>
<dbReference type="AlphaFoldDB" id="A0A0K9PWC1"/>
<dbReference type="Pfam" id="PF25055">
    <property type="entry name" value="DUF7792"/>
    <property type="match status" value="1"/>
</dbReference>
<evidence type="ECO:0000313" key="3">
    <source>
        <dbReference type="Proteomes" id="UP000036987"/>
    </source>
</evidence>
<gene>
    <name evidence="2" type="ORF">ZOSMA_162G00730</name>
</gene>
<reference evidence="3" key="1">
    <citation type="journal article" date="2016" name="Nature">
        <title>The genome of the seagrass Zostera marina reveals angiosperm adaptation to the sea.</title>
        <authorList>
            <person name="Olsen J.L."/>
            <person name="Rouze P."/>
            <person name="Verhelst B."/>
            <person name="Lin Y.-C."/>
            <person name="Bayer T."/>
            <person name="Collen J."/>
            <person name="Dattolo E."/>
            <person name="De Paoli E."/>
            <person name="Dittami S."/>
            <person name="Maumus F."/>
            <person name="Michel G."/>
            <person name="Kersting A."/>
            <person name="Lauritano C."/>
            <person name="Lohaus R."/>
            <person name="Toepel M."/>
            <person name="Tonon T."/>
            <person name="Vanneste K."/>
            <person name="Amirebrahimi M."/>
            <person name="Brakel J."/>
            <person name="Bostroem C."/>
            <person name="Chovatia M."/>
            <person name="Grimwood J."/>
            <person name="Jenkins J.W."/>
            <person name="Jueterbock A."/>
            <person name="Mraz A."/>
            <person name="Stam W.T."/>
            <person name="Tice H."/>
            <person name="Bornberg-Bauer E."/>
            <person name="Green P.J."/>
            <person name="Pearson G.A."/>
            <person name="Procaccini G."/>
            <person name="Duarte C.M."/>
            <person name="Schmutz J."/>
            <person name="Reusch T.B.H."/>
            <person name="Van de Peer Y."/>
        </authorList>
    </citation>
    <scope>NUCLEOTIDE SEQUENCE [LARGE SCALE GENOMIC DNA]</scope>
    <source>
        <strain evidence="3">cv. Finnish</strain>
    </source>
</reference>
<proteinExistence type="predicted"/>
<organism evidence="2 3">
    <name type="scientific">Zostera marina</name>
    <name type="common">Eelgrass</name>
    <dbReference type="NCBI Taxonomy" id="29655"/>
    <lineage>
        <taxon>Eukaryota</taxon>
        <taxon>Viridiplantae</taxon>
        <taxon>Streptophyta</taxon>
        <taxon>Embryophyta</taxon>
        <taxon>Tracheophyta</taxon>
        <taxon>Spermatophyta</taxon>
        <taxon>Magnoliopsida</taxon>
        <taxon>Liliopsida</taxon>
        <taxon>Zosteraceae</taxon>
        <taxon>Zostera</taxon>
    </lineage>
</organism>
<dbReference type="SMART" id="SM00185">
    <property type="entry name" value="ARM"/>
    <property type="match status" value="4"/>
</dbReference>
<feature type="domain" description="DUF7792" evidence="1">
    <location>
        <begin position="9"/>
        <end position="125"/>
    </location>
</feature>
<accession>A0A0K9PWC1</accession>
<dbReference type="OMA" id="TSFKQEC"/>
<protein>
    <submittedName>
        <fullName evidence="2">Armadillo repeat only 2 protein</fullName>
    </submittedName>
</protein>
<dbReference type="OrthoDB" id="7537227at2759"/>
<dbReference type="InterPro" id="IPR056694">
    <property type="entry name" value="DUF7792"/>
</dbReference>
<dbReference type="EMBL" id="LFYR01000625">
    <property type="protein sequence ID" value="KMZ72552.1"/>
    <property type="molecule type" value="Genomic_DNA"/>
</dbReference>
<dbReference type="PANTHER" id="PTHR46168:SF9">
    <property type="entry name" value="ARMADILLO REPEAT ONLY 2"/>
    <property type="match status" value="1"/>
</dbReference>
<dbReference type="Proteomes" id="UP000036987">
    <property type="component" value="Unassembled WGS sequence"/>
</dbReference>
<dbReference type="Gene3D" id="1.25.10.10">
    <property type="entry name" value="Leucine-rich Repeat Variant"/>
    <property type="match status" value="2"/>
</dbReference>
<evidence type="ECO:0000313" key="2">
    <source>
        <dbReference type="EMBL" id="KMZ72552.1"/>
    </source>
</evidence>
<sequence>MTAASEGLKQVLARPIQLSDHVSKLAGEVRESRIECVDLKMKAEKLSSLLRQAARADLYERPTRKIMDGTSLVLEKSLVLVSKYRSQQSNFVRRVLTIVPAAAFKKMSSLLENSISDVSWLLRVSTDDDGWNGLAPIATNEPYLCLIWEQIAKLQKGGDEAKTDAAATLVSYAQVNERYGKLIVEEGGIQPLLKVLKECVNVKAQESAATVLGVLGKDEESVKAMVEIGAGGACSVFSKILKEGDMRVQAVVASAVGEFAERYPVCKDLFAQNHAVRLLVGHLAFETVQEHSKYTAHLKPPNSSSPSLSTIVDIGGLPNVPKQQGQGRMMMHNVVQSTIDNHQQKYNHQYQHIQIGMGMGSSGIKGRENEDPIVKARLKVMAATALWKLAKGNPGICKTITESRALLCFAVLLEKGPEEVKHKSAMAVMEIARVAEENADLRRSAFNPSSPAAKAVVDQVIRIVAKADYSDILVPCIITLGCLSKSFRATECRIIGPLVLLLDERELDGIDDDVSKEAVIALSKFACPQTNYLHKDHSKAIIAEGGVRHLVQLVYLGDKGIQIPALILLCYIAFNVPDDEVLAQAEVLSVLEWATKHNFLVQDSTVDAILPETKSKLELYQSRGIKNF</sequence>